<evidence type="ECO:0000313" key="3">
    <source>
        <dbReference type="Proteomes" id="UP000218784"/>
    </source>
</evidence>
<dbReference type="InterPro" id="IPR029052">
    <property type="entry name" value="Metallo-depent_PP-like"/>
</dbReference>
<dbReference type="PANTHER" id="PTHR39323:SF1">
    <property type="entry name" value="BLR1149 PROTEIN"/>
    <property type="match status" value="1"/>
</dbReference>
<comment type="caution">
    <text evidence="2">The sequence shown here is derived from an EMBL/GenBank/DDBJ whole genome shotgun (WGS) entry which is preliminary data.</text>
</comment>
<reference evidence="2 3" key="1">
    <citation type="submission" date="2017-09" db="EMBL/GenBank/DDBJ databases">
        <title>Sphingomonas ginsenosidimutans KACC 14949, whole genome shotgun sequence.</title>
        <authorList>
            <person name="Feng G."/>
            <person name="Zhu H."/>
        </authorList>
    </citation>
    <scope>NUCLEOTIDE SEQUENCE [LARGE SCALE GENOMIC DNA]</scope>
    <source>
        <strain evidence="2 3">KACC 14949</strain>
    </source>
</reference>
<dbReference type="PIRSF" id="PIRSF000887">
    <property type="entry name" value="Pesterase_MJ0037"/>
    <property type="match status" value="1"/>
</dbReference>
<proteinExistence type="predicted"/>
<dbReference type="AlphaFoldDB" id="A0A2A4HZ75"/>
<dbReference type="InterPro" id="IPR024173">
    <property type="entry name" value="Pesterase_MJ0037-like"/>
</dbReference>
<dbReference type="Gene3D" id="3.60.21.10">
    <property type="match status" value="1"/>
</dbReference>
<feature type="domain" description="Calcineurin-like phosphoesterase" evidence="1">
    <location>
        <begin position="30"/>
        <end position="123"/>
    </location>
</feature>
<dbReference type="Proteomes" id="UP000218784">
    <property type="component" value="Unassembled WGS sequence"/>
</dbReference>
<evidence type="ECO:0000259" key="1">
    <source>
        <dbReference type="Pfam" id="PF00149"/>
    </source>
</evidence>
<accession>A0A2A4HZ75</accession>
<dbReference type="PANTHER" id="PTHR39323">
    <property type="entry name" value="BLR1149 PROTEIN"/>
    <property type="match status" value="1"/>
</dbReference>
<dbReference type="InterPro" id="IPR004843">
    <property type="entry name" value="Calcineurin-like_PHP"/>
</dbReference>
<dbReference type="EMBL" id="NWVD01000003">
    <property type="protein sequence ID" value="PCG09331.1"/>
    <property type="molecule type" value="Genomic_DNA"/>
</dbReference>
<dbReference type="SUPFAM" id="SSF56300">
    <property type="entry name" value="Metallo-dependent phosphatases"/>
    <property type="match status" value="1"/>
</dbReference>
<gene>
    <name evidence="2" type="ORF">COA17_09535</name>
</gene>
<protein>
    <submittedName>
        <fullName evidence="2">Phosphoesterase</fullName>
    </submittedName>
</protein>
<dbReference type="NCBIfam" id="TIGR04123">
    <property type="entry name" value="P_estr_lig_assc"/>
    <property type="match status" value="1"/>
</dbReference>
<sequence>MVPVPFADLSFAGHAWHALPDGALFWPARRALLVADLHLEKASWFGARGQMLPPYDSIATLTALDALVRATDAAEVWCLGDSFHDSAGCDRLPAAARALLTAMTARTRWTWIAGNHDRAIADRCGGAVTDEAWVDGVLLRHEADPADPRPELSGHFHPKLRVRVRGKLVSRRCFVATAHKLIFPAFGALTGGLDVTHPEILRATGGIAEALIPIDNRLLRFPLAA</sequence>
<dbReference type="RefSeq" id="WP_096612252.1">
    <property type="nucleotide sequence ID" value="NZ_NWVD01000003.1"/>
</dbReference>
<dbReference type="GO" id="GO:0016787">
    <property type="term" value="F:hydrolase activity"/>
    <property type="evidence" value="ECO:0007669"/>
    <property type="project" value="InterPro"/>
</dbReference>
<keyword evidence="3" id="KW-1185">Reference proteome</keyword>
<organism evidence="2 3">
    <name type="scientific">Sphingomonas ginsenosidimutans</name>
    <dbReference type="NCBI Taxonomy" id="862134"/>
    <lineage>
        <taxon>Bacteria</taxon>
        <taxon>Pseudomonadati</taxon>
        <taxon>Pseudomonadota</taxon>
        <taxon>Alphaproteobacteria</taxon>
        <taxon>Sphingomonadales</taxon>
        <taxon>Sphingomonadaceae</taxon>
        <taxon>Sphingomonas</taxon>
    </lineage>
</organism>
<name>A0A2A4HZ75_9SPHN</name>
<dbReference type="InterPro" id="IPR026336">
    <property type="entry name" value="PdeM-like"/>
</dbReference>
<dbReference type="Pfam" id="PF00149">
    <property type="entry name" value="Metallophos"/>
    <property type="match status" value="1"/>
</dbReference>
<evidence type="ECO:0000313" key="2">
    <source>
        <dbReference type="EMBL" id="PCG09331.1"/>
    </source>
</evidence>